<keyword evidence="1" id="KW-0472">Membrane</keyword>
<sequence>MKLKLNTLTKGLIFVGIVTILFSIGWHIKYPDTSQLVLFVIQGILILGFAYLCEWTRKMKESHEELDDRISAMDNWVREEFKKRPK</sequence>
<organism evidence="2">
    <name type="scientific">marine sediment metagenome</name>
    <dbReference type="NCBI Taxonomy" id="412755"/>
    <lineage>
        <taxon>unclassified sequences</taxon>
        <taxon>metagenomes</taxon>
        <taxon>ecological metagenomes</taxon>
    </lineage>
</organism>
<protein>
    <submittedName>
        <fullName evidence="2">Uncharacterized protein</fullName>
    </submittedName>
</protein>
<feature type="transmembrane region" description="Helical" evidence="1">
    <location>
        <begin position="34"/>
        <end position="53"/>
    </location>
</feature>
<accession>X0SBB2</accession>
<gene>
    <name evidence="2" type="ORF">S01H1_16035</name>
</gene>
<keyword evidence="1" id="KW-1133">Transmembrane helix</keyword>
<keyword evidence="1" id="KW-0812">Transmembrane</keyword>
<proteinExistence type="predicted"/>
<name>X0SBB2_9ZZZZ</name>
<dbReference type="AlphaFoldDB" id="X0SBB2"/>
<evidence type="ECO:0000313" key="2">
    <source>
        <dbReference type="EMBL" id="GAF78309.1"/>
    </source>
</evidence>
<evidence type="ECO:0000256" key="1">
    <source>
        <dbReference type="SAM" id="Phobius"/>
    </source>
</evidence>
<feature type="transmembrane region" description="Helical" evidence="1">
    <location>
        <begin position="12"/>
        <end position="28"/>
    </location>
</feature>
<comment type="caution">
    <text evidence="2">The sequence shown here is derived from an EMBL/GenBank/DDBJ whole genome shotgun (WGS) entry which is preliminary data.</text>
</comment>
<reference evidence="2" key="1">
    <citation type="journal article" date="2014" name="Front. Microbiol.">
        <title>High frequency of phylogenetically diverse reductive dehalogenase-homologous genes in deep subseafloor sedimentary metagenomes.</title>
        <authorList>
            <person name="Kawai M."/>
            <person name="Futagami T."/>
            <person name="Toyoda A."/>
            <person name="Takaki Y."/>
            <person name="Nishi S."/>
            <person name="Hori S."/>
            <person name="Arai W."/>
            <person name="Tsubouchi T."/>
            <person name="Morono Y."/>
            <person name="Uchiyama I."/>
            <person name="Ito T."/>
            <person name="Fujiyama A."/>
            <person name="Inagaki F."/>
            <person name="Takami H."/>
        </authorList>
    </citation>
    <scope>NUCLEOTIDE SEQUENCE</scope>
    <source>
        <strain evidence="2">Expedition CK06-06</strain>
    </source>
</reference>
<dbReference type="EMBL" id="BARS01008402">
    <property type="protein sequence ID" value="GAF78309.1"/>
    <property type="molecule type" value="Genomic_DNA"/>
</dbReference>